<proteinExistence type="predicted"/>
<evidence type="ECO:0000313" key="3">
    <source>
        <dbReference type="Proteomes" id="UP000031408"/>
    </source>
</evidence>
<dbReference type="Gene3D" id="3.10.450.50">
    <property type="match status" value="1"/>
</dbReference>
<reference evidence="2 3" key="1">
    <citation type="submission" date="2014-11" db="EMBL/GenBank/DDBJ databases">
        <title>Genome sequence of Flavihumibacter solisilvae 3-3.</title>
        <authorList>
            <person name="Zhou G."/>
            <person name="Li M."/>
            <person name="Wang G."/>
        </authorList>
    </citation>
    <scope>NUCLEOTIDE SEQUENCE [LARGE SCALE GENOMIC DNA]</scope>
    <source>
        <strain evidence="2 3">3-3</strain>
    </source>
</reference>
<keyword evidence="3" id="KW-1185">Reference proteome</keyword>
<organism evidence="2 3">
    <name type="scientific">Flavihumibacter solisilvae</name>
    <dbReference type="NCBI Taxonomy" id="1349421"/>
    <lineage>
        <taxon>Bacteria</taxon>
        <taxon>Pseudomonadati</taxon>
        <taxon>Bacteroidota</taxon>
        <taxon>Chitinophagia</taxon>
        <taxon>Chitinophagales</taxon>
        <taxon>Chitinophagaceae</taxon>
        <taxon>Flavihumibacter</taxon>
    </lineage>
</organism>
<evidence type="ECO:0000313" key="2">
    <source>
        <dbReference type="EMBL" id="KIC96018.1"/>
    </source>
</evidence>
<keyword evidence="1" id="KW-0732">Signal</keyword>
<evidence type="ECO:0008006" key="4">
    <source>
        <dbReference type="Google" id="ProtNLM"/>
    </source>
</evidence>
<evidence type="ECO:0000256" key="1">
    <source>
        <dbReference type="SAM" id="SignalP"/>
    </source>
</evidence>
<dbReference type="AlphaFoldDB" id="A0A0C1LL12"/>
<feature type="signal peptide" evidence="1">
    <location>
        <begin position="1"/>
        <end position="37"/>
    </location>
</feature>
<dbReference type="EMBL" id="JSVC01000002">
    <property type="protein sequence ID" value="KIC96018.1"/>
    <property type="molecule type" value="Genomic_DNA"/>
</dbReference>
<gene>
    <name evidence="2" type="ORF">OI18_02185</name>
</gene>
<feature type="chain" id="PRO_5002135526" description="SnoaL-like domain-containing protein" evidence="1">
    <location>
        <begin position="38"/>
        <end position="167"/>
    </location>
</feature>
<protein>
    <recommendedName>
        <fullName evidence="4">SnoaL-like domain-containing protein</fullName>
    </recommendedName>
</protein>
<accession>A0A0C1LL12</accession>
<sequence length="167" mass="18835">MTAGNFSLFSFAKKMKKSLGILSCMLLLIAMSCSEKAATDSESVYKNKVALVRKAYDSNSWENYKSYFADTVSFRFSDGTVWNISSDTLLSRLKYYRGLLASNDNVAHNEIVTADSATGDNWVRSWGIEKWSDTNGKADSILLQENWRFNSDGRIVELQVYTSKAMQ</sequence>
<comment type="caution">
    <text evidence="2">The sequence shown here is derived from an EMBL/GenBank/DDBJ whole genome shotgun (WGS) entry which is preliminary data.</text>
</comment>
<name>A0A0C1LL12_9BACT</name>
<dbReference type="InterPro" id="IPR032710">
    <property type="entry name" value="NTF2-like_dom_sf"/>
</dbReference>
<dbReference type="Proteomes" id="UP000031408">
    <property type="component" value="Unassembled WGS sequence"/>
</dbReference>
<dbReference type="STRING" id="1349421.OI18_02185"/>
<dbReference type="SUPFAM" id="SSF54427">
    <property type="entry name" value="NTF2-like"/>
    <property type="match status" value="1"/>
</dbReference>